<accession>A0ABK0L4F1</accession>
<evidence type="ECO:0000256" key="2">
    <source>
        <dbReference type="ARBA" id="ARBA00005891"/>
    </source>
</evidence>
<dbReference type="RGD" id="1311578">
    <property type="gene designation" value="Ndufaf7"/>
</dbReference>
<dbReference type="Ensembl" id="ENSRNOT00000149624.1">
    <property type="protein sequence ID" value="ENSRNOP00000098713.1"/>
    <property type="gene ID" value="ENSRNOG00000005279.6"/>
</dbReference>
<evidence type="ECO:0000313" key="9">
    <source>
        <dbReference type="Ensembl" id="ENSRNOP00000098713.1"/>
    </source>
</evidence>
<evidence type="ECO:0007829" key="11">
    <source>
        <dbReference type="PeptideAtlas" id="A0ABK0L4F1"/>
    </source>
</evidence>
<reference evidence="9" key="3">
    <citation type="submission" date="2025-09" db="UniProtKB">
        <authorList>
            <consortium name="Ensembl"/>
        </authorList>
    </citation>
    <scope>IDENTIFICATION</scope>
    <source>
        <strain evidence="9">Brown Norway</strain>
    </source>
</reference>
<keyword evidence="3 7" id="KW-0489">Methyltransferase</keyword>
<evidence type="ECO:0000256" key="7">
    <source>
        <dbReference type="RuleBase" id="RU364114"/>
    </source>
</evidence>
<evidence type="ECO:0000256" key="5">
    <source>
        <dbReference type="ARBA" id="ARBA00023128"/>
    </source>
</evidence>
<evidence type="ECO:0000256" key="3">
    <source>
        <dbReference type="ARBA" id="ARBA00022603"/>
    </source>
</evidence>
<comment type="similarity">
    <text evidence="2 7">Belongs to the NDUFAF7 family.</text>
</comment>
<evidence type="ECO:0000256" key="1">
    <source>
        <dbReference type="ARBA" id="ARBA00004173"/>
    </source>
</evidence>
<keyword evidence="4 7" id="KW-0808">Transferase</keyword>
<name>A0ABK0L4F1_RAT</name>
<gene>
    <name evidence="9" type="primary">Ndufaf7</name>
</gene>
<keyword evidence="11" id="KW-1267">Proteomics identification</keyword>
<dbReference type="InterPro" id="IPR038375">
    <property type="entry name" value="NDUFAF7_sf"/>
</dbReference>
<dbReference type="Pfam" id="PF02636">
    <property type="entry name" value="Methyltransf_28"/>
    <property type="match status" value="1"/>
</dbReference>
<dbReference type="InterPro" id="IPR003788">
    <property type="entry name" value="NDUFAF7"/>
</dbReference>
<dbReference type="EC" id="2.1.1.320" evidence="7"/>
<dbReference type="SUPFAM" id="SSF53335">
    <property type="entry name" value="S-adenosyl-L-methionine-dependent methyltransferases"/>
    <property type="match status" value="1"/>
</dbReference>
<keyword evidence="10" id="KW-1185">Reference proteome</keyword>
<keyword evidence="5 7" id="KW-0496">Mitochondrion</keyword>
<dbReference type="PANTHER" id="PTHR12049">
    <property type="entry name" value="PROTEIN ARGININE METHYLTRANSFERASE NDUFAF7, MITOCHONDRIAL"/>
    <property type="match status" value="1"/>
</dbReference>
<comment type="catalytic activity">
    <reaction evidence="6 7">
        <text>L-arginyl-[protein] + 2 S-adenosyl-L-methionine = N(omega),N(omega)'-dimethyl-L-arginyl-[protein] + 2 S-adenosyl-L-homocysteine + 2 H(+)</text>
        <dbReference type="Rhea" id="RHEA:48108"/>
        <dbReference type="Rhea" id="RHEA-COMP:10532"/>
        <dbReference type="Rhea" id="RHEA-COMP:11992"/>
        <dbReference type="ChEBI" id="CHEBI:15378"/>
        <dbReference type="ChEBI" id="CHEBI:29965"/>
        <dbReference type="ChEBI" id="CHEBI:57856"/>
        <dbReference type="ChEBI" id="CHEBI:59789"/>
        <dbReference type="ChEBI" id="CHEBI:88221"/>
        <dbReference type="EC" id="2.1.1.320"/>
    </reaction>
</comment>
<comment type="function">
    <text evidence="7">Arginine methyltransferase involved in the assembly or stability of mitochondrial NADH:ubiquinone oxidoreductase complex (complex I).</text>
</comment>
<reference evidence="9" key="2">
    <citation type="submission" date="2025-08" db="UniProtKB">
        <authorList>
            <consortium name="Ensembl"/>
        </authorList>
    </citation>
    <scope>IDENTIFICATION</scope>
    <source>
        <strain evidence="9">Brown Norway</strain>
    </source>
</reference>
<dbReference type="Proteomes" id="UP000002494">
    <property type="component" value="Chromosome 6"/>
</dbReference>
<comment type="subcellular location">
    <subcellularLocation>
        <location evidence="1 7">Mitochondrion</location>
    </subcellularLocation>
</comment>
<feature type="region of interest" description="Disordered" evidence="8">
    <location>
        <begin position="475"/>
        <end position="498"/>
    </location>
</feature>
<evidence type="ECO:0000256" key="6">
    <source>
        <dbReference type="ARBA" id="ARBA00048612"/>
    </source>
</evidence>
<reference evidence="9" key="1">
    <citation type="submission" date="2024-01" db="EMBL/GenBank/DDBJ databases">
        <title>GRCr8: a new rat reference genome assembly contstructed from accurate long reads and long range scaffolding.</title>
        <authorList>
            <person name="Doris P.A."/>
            <person name="Kalbfleisch T."/>
            <person name="Li K."/>
            <person name="Howe K."/>
            <person name="Wood J."/>
        </authorList>
    </citation>
    <scope>NUCLEOTIDE SEQUENCE [LARGE SCALE GENOMIC DNA]</scope>
    <source>
        <strain evidence="9">Brown Norway</strain>
    </source>
</reference>
<evidence type="ECO:0000256" key="8">
    <source>
        <dbReference type="SAM" id="MobiDB-lite"/>
    </source>
</evidence>
<evidence type="ECO:0000256" key="4">
    <source>
        <dbReference type="ARBA" id="ARBA00022679"/>
    </source>
</evidence>
<dbReference type="InterPro" id="IPR029063">
    <property type="entry name" value="SAM-dependent_MTases_sf"/>
</dbReference>
<dbReference type="GeneTree" id="ENSGT00390000001588"/>
<proteinExistence type="evidence at protein level"/>
<evidence type="ECO:0000313" key="10">
    <source>
        <dbReference type="Proteomes" id="UP000002494"/>
    </source>
</evidence>
<dbReference type="PANTHER" id="PTHR12049:SF7">
    <property type="entry name" value="PROTEIN ARGININE METHYLTRANSFERASE NDUFAF7, MITOCHONDRIAL"/>
    <property type="match status" value="1"/>
</dbReference>
<dbReference type="Gene3D" id="3.40.50.12710">
    <property type="match status" value="1"/>
</dbReference>
<protein>
    <recommendedName>
        <fullName evidence="7">Protein arginine methyltransferase NDUFAF7</fullName>
        <ecNumber evidence="7">2.1.1.320</ecNumber>
    </recommendedName>
</protein>
<sequence>MNALVRRCVARTGKSLLAEPRFHGNRMARVLSSSVASWGWSWSWKPVRTEAWLCGGACSHEFNAHLHRVLTLGRSIPSIWRRKCFSSGNEPAESNHVTPMLRHLMYKIKSTGPITVAEYMKEVLTNPAKGYYVHHDMLGEKGDFITSPEISQIFGELLGVWFVSEWMASGKSTAFQLVELGPGRGTLTADILRVFSQLGSVLKTCDISIHLVEVSQKLSEIQALTLTEETVPLERDAESLVYMKGVTKSGIPISWYRDLKDVPTGYSFYLAHEFFDVLPVHKFQKTPHGWREVFVDIDPQSPDKLRFVLAPCATPAEAFIQRDERREHVEVCPDAGVVIQELSQRIASTGGAALIADYGHDGTKTDTLRGFYEHQLHDVLTAPGTADLTADVDFSYLRRMAQGRVASLGPVEQRTFLKNMGIDVRLKVLLDKAGDPSLQQQLLRGYDMLMNPQKMGERFHFFALLPHQRLHVGSQGGKACQSEAPSTSVPGFDELVWH</sequence>
<organism evidence="9 10">
    <name type="scientific">Rattus norvegicus</name>
    <name type="common">Rat</name>
    <dbReference type="NCBI Taxonomy" id="10116"/>
    <lineage>
        <taxon>Eukaryota</taxon>
        <taxon>Metazoa</taxon>
        <taxon>Chordata</taxon>
        <taxon>Craniata</taxon>
        <taxon>Vertebrata</taxon>
        <taxon>Euteleostomi</taxon>
        <taxon>Mammalia</taxon>
        <taxon>Eutheria</taxon>
        <taxon>Euarchontoglires</taxon>
        <taxon>Glires</taxon>
        <taxon>Rodentia</taxon>
        <taxon>Myomorpha</taxon>
        <taxon>Muroidea</taxon>
        <taxon>Muridae</taxon>
        <taxon>Murinae</taxon>
        <taxon>Rattus</taxon>
    </lineage>
</organism>